<accession>A0A6J5LJW8</accession>
<proteinExistence type="predicted"/>
<protein>
    <submittedName>
        <fullName evidence="1">Uncharacterized protein</fullName>
    </submittedName>
</protein>
<sequence>MIFNWFSPKPDQIWKAKKPLRGTCPDISVRITRLQEDISGITCVFFSDIERKYEFSPVPVCLFKKMFEKA</sequence>
<evidence type="ECO:0000313" key="1">
    <source>
        <dbReference type="EMBL" id="CAB4134475.1"/>
    </source>
</evidence>
<organism evidence="1">
    <name type="scientific">uncultured Caudovirales phage</name>
    <dbReference type="NCBI Taxonomy" id="2100421"/>
    <lineage>
        <taxon>Viruses</taxon>
        <taxon>Duplodnaviria</taxon>
        <taxon>Heunggongvirae</taxon>
        <taxon>Uroviricota</taxon>
        <taxon>Caudoviricetes</taxon>
        <taxon>Peduoviridae</taxon>
        <taxon>Maltschvirus</taxon>
        <taxon>Maltschvirus maltsch</taxon>
    </lineage>
</organism>
<dbReference type="EMBL" id="LR796284">
    <property type="protein sequence ID" value="CAB4134475.1"/>
    <property type="molecule type" value="Genomic_DNA"/>
</dbReference>
<reference evidence="1" key="1">
    <citation type="submission" date="2020-04" db="EMBL/GenBank/DDBJ databases">
        <authorList>
            <person name="Chiriac C."/>
            <person name="Salcher M."/>
            <person name="Ghai R."/>
            <person name="Kavagutti S V."/>
        </authorList>
    </citation>
    <scope>NUCLEOTIDE SEQUENCE</scope>
</reference>
<name>A0A6J5LJW8_9CAUD</name>
<gene>
    <name evidence="1" type="ORF">UFOVP273_94</name>
</gene>